<proteinExistence type="inferred from homology"/>
<dbReference type="InterPro" id="IPR017998">
    <property type="entry name" value="Chaperone_TCP-1"/>
</dbReference>
<dbReference type="AlphaFoldDB" id="A0AA40HBC5"/>
<evidence type="ECO:0000256" key="5">
    <source>
        <dbReference type="RuleBase" id="RU004187"/>
    </source>
</evidence>
<organism evidence="6 7">
    <name type="scientific">Cnephaeus nilssonii</name>
    <name type="common">Northern bat</name>
    <name type="synonym">Eptesicus nilssonii</name>
    <dbReference type="NCBI Taxonomy" id="3371016"/>
    <lineage>
        <taxon>Eukaryota</taxon>
        <taxon>Metazoa</taxon>
        <taxon>Chordata</taxon>
        <taxon>Craniata</taxon>
        <taxon>Vertebrata</taxon>
        <taxon>Euteleostomi</taxon>
        <taxon>Mammalia</taxon>
        <taxon>Eutheria</taxon>
        <taxon>Laurasiatheria</taxon>
        <taxon>Chiroptera</taxon>
        <taxon>Yangochiroptera</taxon>
        <taxon>Vespertilionidae</taxon>
        <taxon>Cnephaeus</taxon>
    </lineage>
</organism>
<dbReference type="PRINTS" id="PR00304">
    <property type="entry name" value="TCOMPLEXTCP1"/>
</dbReference>
<keyword evidence="2 5" id="KW-0547">Nucleotide-binding</keyword>
<comment type="similarity">
    <text evidence="1 5">Belongs to the TCP-1 chaperonin family.</text>
</comment>
<keyword evidence="3 5" id="KW-0067">ATP-binding</keyword>
<evidence type="ECO:0000313" key="7">
    <source>
        <dbReference type="Proteomes" id="UP001177744"/>
    </source>
</evidence>
<sequence>MDTDNIKIFGSHLFGAAGVMAIEHIEHLALVTDGEIASTFDLPELVKLGSCKLIEEFMIGEDMLIHVSGIAFGEDRTIVLHGATRHILDESERSLHDALCVLAHTVKASRTVYGGGCAELMMAHAVSQLSINTR</sequence>
<dbReference type="GO" id="GO:0005524">
    <property type="term" value="F:ATP binding"/>
    <property type="evidence" value="ECO:0007669"/>
    <property type="project" value="UniProtKB-KW"/>
</dbReference>
<reference evidence="6" key="1">
    <citation type="submission" date="2023-06" db="EMBL/GenBank/DDBJ databases">
        <title>Reference genome for the Northern bat (Eptesicus nilssonii), a most northern bat species.</title>
        <authorList>
            <person name="Laine V.N."/>
            <person name="Pulliainen A.T."/>
            <person name="Lilley T.M."/>
        </authorList>
    </citation>
    <scope>NUCLEOTIDE SEQUENCE</scope>
    <source>
        <strain evidence="6">BLF_Eptnil</strain>
        <tissue evidence="6">Kidney</tissue>
    </source>
</reference>
<evidence type="ECO:0000256" key="1">
    <source>
        <dbReference type="ARBA" id="ARBA00008020"/>
    </source>
</evidence>
<dbReference type="InterPro" id="IPR027410">
    <property type="entry name" value="TCP-1-like_intermed_sf"/>
</dbReference>
<dbReference type="PANTHER" id="PTHR11353">
    <property type="entry name" value="CHAPERONIN"/>
    <property type="match status" value="1"/>
</dbReference>
<dbReference type="InterPro" id="IPR027413">
    <property type="entry name" value="GROEL-like_equatorial_sf"/>
</dbReference>
<dbReference type="EMBL" id="JAULJE010000024">
    <property type="protein sequence ID" value="KAK1328177.1"/>
    <property type="molecule type" value="Genomic_DNA"/>
</dbReference>
<name>A0AA40HBC5_CNENI</name>
<keyword evidence="7" id="KW-1185">Reference proteome</keyword>
<dbReference type="Gene3D" id="3.50.7.10">
    <property type="entry name" value="GroEL"/>
    <property type="match status" value="1"/>
</dbReference>
<keyword evidence="4 5" id="KW-0143">Chaperone</keyword>
<evidence type="ECO:0000256" key="3">
    <source>
        <dbReference type="ARBA" id="ARBA00022840"/>
    </source>
</evidence>
<accession>A0AA40HBC5</accession>
<dbReference type="SUPFAM" id="SSF54849">
    <property type="entry name" value="GroEL-intermediate domain like"/>
    <property type="match status" value="1"/>
</dbReference>
<dbReference type="Proteomes" id="UP001177744">
    <property type="component" value="Unassembled WGS sequence"/>
</dbReference>
<evidence type="ECO:0000256" key="4">
    <source>
        <dbReference type="ARBA" id="ARBA00023186"/>
    </source>
</evidence>
<dbReference type="GO" id="GO:0140662">
    <property type="term" value="F:ATP-dependent protein folding chaperone"/>
    <property type="evidence" value="ECO:0007669"/>
    <property type="project" value="InterPro"/>
</dbReference>
<dbReference type="InterPro" id="IPR027409">
    <property type="entry name" value="GroEL-like_apical_dom_sf"/>
</dbReference>
<protein>
    <submittedName>
        <fullName evidence="6">Uncharacterized protein</fullName>
    </submittedName>
</protein>
<gene>
    <name evidence="6" type="ORF">QTO34_012600</name>
</gene>
<dbReference type="Gene3D" id="3.30.260.10">
    <property type="entry name" value="TCP-1-like chaperonin intermediate domain"/>
    <property type="match status" value="1"/>
</dbReference>
<dbReference type="GO" id="GO:0005832">
    <property type="term" value="C:chaperonin-containing T-complex"/>
    <property type="evidence" value="ECO:0007669"/>
    <property type="project" value="UniProtKB-ARBA"/>
</dbReference>
<evidence type="ECO:0000313" key="6">
    <source>
        <dbReference type="EMBL" id="KAK1328177.1"/>
    </source>
</evidence>
<dbReference type="Gene3D" id="1.10.560.10">
    <property type="entry name" value="GroEL-like equatorial domain"/>
    <property type="match status" value="1"/>
</dbReference>
<evidence type="ECO:0000256" key="2">
    <source>
        <dbReference type="ARBA" id="ARBA00022741"/>
    </source>
</evidence>
<dbReference type="InterPro" id="IPR002423">
    <property type="entry name" value="Cpn60/GroEL/TCP-1"/>
</dbReference>
<dbReference type="Pfam" id="PF00118">
    <property type="entry name" value="Cpn60_TCP1"/>
    <property type="match status" value="1"/>
</dbReference>
<comment type="caution">
    <text evidence="6">The sequence shown here is derived from an EMBL/GenBank/DDBJ whole genome shotgun (WGS) entry which is preliminary data.</text>
</comment>
<dbReference type="SUPFAM" id="SSF52029">
    <property type="entry name" value="GroEL apical domain-like"/>
    <property type="match status" value="1"/>
</dbReference>